<organism evidence="6">
    <name type="scientific">bioreactor metagenome</name>
    <dbReference type="NCBI Taxonomy" id="1076179"/>
    <lineage>
        <taxon>unclassified sequences</taxon>
        <taxon>metagenomes</taxon>
        <taxon>ecological metagenomes</taxon>
    </lineage>
</organism>
<evidence type="ECO:0000313" key="6">
    <source>
        <dbReference type="EMBL" id="MPM01586.1"/>
    </source>
</evidence>
<accession>A0A644WCL5</accession>
<evidence type="ECO:0000256" key="4">
    <source>
        <dbReference type="SAM" id="MobiDB-lite"/>
    </source>
</evidence>
<proteinExistence type="predicted"/>
<dbReference type="AlphaFoldDB" id="A0A644WCL5"/>
<dbReference type="SUPFAM" id="SSF49464">
    <property type="entry name" value="Carboxypeptidase regulatory domain-like"/>
    <property type="match status" value="1"/>
</dbReference>
<keyword evidence="3" id="KW-0998">Cell outer membrane</keyword>
<feature type="region of interest" description="Disordered" evidence="4">
    <location>
        <begin position="817"/>
        <end position="837"/>
    </location>
</feature>
<dbReference type="PANTHER" id="PTHR40980">
    <property type="entry name" value="PLUG DOMAIN-CONTAINING PROTEIN"/>
    <property type="match status" value="1"/>
</dbReference>
<reference evidence="6" key="1">
    <citation type="submission" date="2019-08" db="EMBL/GenBank/DDBJ databases">
        <authorList>
            <person name="Kucharzyk K."/>
            <person name="Murdoch R.W."/>
            <person name="Higgins S."/>
            <person name="Loffler F."/>
        </authorList>
    </citation>
    <scope>NUCLEOTIDE SEQUENCE</scope>
</reference>
<name>A0A644WCL5_9ZZZZ</name>
<feature type="domain" description="Outer membrane protein beta-barrel" evidence="5">
    <location>
        <begin position="402"/>
        <end position="792"/>
    </location>
</feature>
<evidence type="ECO:0000256" key="3">
    <source>
        <dbReference type="ARBA" id="ARBA00023237"/>
    </source>
</evidence>
<evidence type="ECO:0000256" key="1">
    <source>
        <dbReference type="ARBA" id="ARBA00004442"/>
    </source>
</evidence>
<dbReference type="GO" id="GO:0009279">
    <property type="term" value="C:cell outer membrane"/>
    <property type="evidence" value="ECO:0007669"/>
    <property type="project" value="UniProtKB-SubCell"/>
</dbReference>
<dbReference type="SUPFAM" id="SSF56935">
    <property type="entry name" value="Porins"/>
    <property type="match status" value="1"/>
</dbReference>
<comment type="caution">
    <text evidence="6">The sequence shown here is derived from an EMBL/GenBank/DDBJ whole genome shotgun (WGS) entry which is preliminary data.</text>
</comment>
<evidence type="ECO:0000256" key="2">
    <source>
        <dbReference type="ARBA" id="ARBA00023136"/>
    </source>
</evidence>
<comment type="subcellular location">
    <subcellularLocation>
        <location evidence="1">Cell outer membrane</location>
    </subcellularLocation>
</comment>
<dbReference type="PANTHER" id="PTHR40980:SF4">
    <property type="entry name" value="TONB-DEPENDENT RECEPTOR-LIKE BETA-BARREL DOMAIN-CONTAINING PROTEIN"/>
    <property type="match status" value="1"/>
</dbReference>
<sequence length="837" mass="94466">MKSLKMKLVNKTLEKVRFTKRIISFCLVLTLSFGAMAQGFSIKGKIVDESSKEALMYVNCVIFNQKDSLKQIKGTASDTNGVFVLKDVKKENYNLVLSFIGYEKMIIPINSSMFKGNVLDLKEVKMKIAGEGLGEIEIVAMKDRVKLDADKMTVNIDQTTAQSVTNAFELLKKTPGIAIDNEDNLKLNGKSGVLFQFQGRDMKLPWKSLVQILKATPATLIDKIEIMANPSSKYDAEGVAGIVNLIFKQDKNEGISLSVGTNAYYSNELSYMGDLNFSHVSKKFTNTLSFSTTNWKQRMEQTLSRELGFGNDSIFIKQTGKNLYNAQDYTINAGSEYQINKRNSIALNLTYSKSKSPLTENPNQTLYTTLFGGVRTDSLRYDNTQASSSDMNNYIVNLNYQRKLDTLGGKFSTDFDFIHNSQSSLSASNTRYFFQNISPNTAFKIEDLNNETSSSYNSYVFRVDYLKPLGKTLKMELGGKVSITKVDNNFKAMLNDTNDLTKTNHFIYNENINALYGSLNKSFGEKTSLRLGLRMENANLKGEQQIDSISFTQSYTNLFPNLSLSHQFSPKYQSTFTYSMRISRPTYDNLNPFLSKTDDYSYQTGNPDLRPQYTHNFSLQNTFLYMIFTSLTYSYTKDVVSQMPVALPNSPIVYYMPQNISSSHNLNLSVSTSIPLTKWWTSVLYLSGNYTNNKSPETDLNISQEAFSFVGYAAQSFTLPKKYKAEISGVYVSPGVWGVYRFDGFYGVNLNFNKNFFKEMLTVSLGVQNLFSARVQGGGMEMGNAKFELKHEAQHTMLSVGLRFNFGQNLNIDRSKQKDEFDQRASGKREQQGGMGF</sequence>
<dbReference type="InterPro" id="IPR041700">
    <property type="entry name" value="OMP_b-brl_3"/>
</dbReference>
<gene>
    <name evidence="6" type="ORF">SDC9_47826</name>
</gene>
<dbReference type="EMBL" id="VSSQ01000807">
    <property type="protein sequence ID" value="MPM01586.1"/>
    <property type="molecule type" value="Genomic_DNA"/>
</dbReference>
<dbReference type="Pfam" id="PF14905">
    <property type="entry name" value="OMP_b-brl_3"/>
    <property type="match status" value="1"/>
</dbReference>
<evidence type="ECO:0000259" key="5">
    <source>
        <dbReference type="Pfam" id="PF14905"/>
    </source>
</evidence>
<protein>
    <recommendedName>
        <fullName evidence="5">Outer membrane protein beta-barrel domain-containing protein</fullName>
    </recommendedName>
</protein>
<dbReference type="InterPro" id="IPR008969">
    <property type="entry name" value="CarboxyPept-like_regulatory"/>
</dbReference>
<feature type="compositionally biased region" description="Basic and acidic residues" evidence="4">
    <location>
        <begin position="817"/>
        <end position="831"/>
    </location>
</feature>
<keyword evidence="2" id="KW-0472">Membrane</keyword>
<dbReference type="Gene3D" id="2.40.170.20">
    <property type="entry name" value="TonB-dependent receptor, beta-barrel domain"/>
    <property type="match status" value="1"/>
</dbReference>
<dbReference type="InterPro" id="IPR036942">
    <property type="entry name" value="Beta-barrel_TonB_sf"/>
</dbReference>
<dbReference type="Pfam" id="PF13715">
    <property type="entry name" value="CarbopepD_reg_2"/>
    <property type="match status" value="1"/>
</dbReference>